<evidence type="ECO:0000313" key="1">
    <source>
        <dbReference type="EMBL" id="SIR52451.1"/>
    </source>
</evidence>
<gene>
    <name evidence="1" type="ORF">SAMN05878482_104129</name>
</gene>
<name>A0A9X8RA15_9BACI</name>
<sequence length="313" mass="35403">MLTKVNVKWREEAVSHFMTELIDYAGLFPPAALPLPKAISNFHAYIHESDSWMLGPFVIPASRLGELIPFKAQFNDQYPLRLSVILTKSEEIETEMEAIRLFLETYKTAGTIEAIEFPLPPQINSSFLENLEKRTGSYPIYCEMTGTNDQLLNTLETIHSINQKSLKRIGIKMRMGGIAANLFPSVKQAAFVIHECQKRELALKFTAGLHHPIRQYRTEVETRMHGFVNVFTASILAYSRSVNTATIQAILLDEDPTNFSFTTDSLSWRDFTVSSADIFKARSFFAASYGSCSFNEPQEELGELTIFHGEAVR</sequence>
<dbReference type="Proteomes" id="UP000185829">
    <property type="component" value="Unassembled WGS sequence"/>
</dbReference>
<reference evidence="1 2" key="1">
    <citation type="submission" date="2017-01" db="EMBL/GenBank/DDBJ databases">
        <authorList>
            <person name="Varghese N."/>
            <person name="Submissions S."/>
        </authorList>
    </citation>
    <scope>NUCLEOTIDE SEQUENCE [LARGE SCALE GENOMIC DNA]</scope>
    <source>
        <strain evidence="1 2">RUG2-6</strain>
    </source>
</reference>
<evidence type="ECO:0000313" key="2">
    <source>
        <dbReference type="Proteomes" id="UP000185829"/>
    </source>
</evidence>
<organism evidence="1 2">
    <name type="scientific">Peribacillus simplex</name>
    <dbReference type="NCBI Taxonomy" id="1478"/>
    <lineage>
        <taxon>Bacteria</taxon>
        <taxon>Bacillati</taxon>
        <taxon>Bacillota</taxon>
        <taxon>Bacilli</taxon>
        <taxon>Bacillales</taxon>
        <taxon>Bacillaceae</taxon>
        <taxon>Peribacillus</taxon>
    </lineage>
</organism>
<dbReference type="RefSeq" id="WP_081395636.1">
    <property type="nucleotide sequence ID" value="NZ_FTMX01000004.1"/>
</dbReference>
<dbReference type="EMBL" id="FTMX01000004">
    <property type="protein sequence ID" value="SIR52451.1"/>
    <property type="molecule type" value="Genomic_DNA"/>
</dbReference>
<proteinExistence type="predicted"/>
<accession>A0A9X8RA15</accession>
<protein>
    <submittedName>
        <fullName evidence="1">Uncharacterized protein</fullName>
    </submittedName>
</protein>
<dbReference type="AlphaFoldDB" id="A0A9X8RA15"/>
<comment type="caution">
    <text evidence="1">The sequence shown here is derived from an EMBL/GenBank/DDBJ whole genome shotgun (WGS) entry which is preliminary data.</text>
</comment>